<dbReference type="EMBL" id="BFAA01002890">
    <property type="protein sequence ID" value="GCB65927.1"/>
    <property type="molecule type" value="Genomic_DNA"/>
</dbReference>
<gene>
    <name evidence="6" type="ORF">scyTo_0007807</name>
</gene>
<dbReference type="STRING" id="75743.A0A401NYH7"/>
<protein>
    <recommendedName>
        <fullName evidence="8">Histamine N-methyltransferase</fullName>
    </recommendedName>
</protein>
<dbReference type="Gene3D" id="3.40.50.150">
    <property type="entry name" value="Vaccinia Virus protein VP39"/>
    <property type="match status" value="1"/>
</dbReference>
<keyword evidence="3" id="KW-0808">Transferase</keyword>
<evidence type="ECO:0000313" key="6">
    <source>
        <dbReference type="EMBL" id="GCB65927.1"/>
    </source>
</evidence>
<feature type="binding site" evidence="5">
    <location>
        <position position="28"/>
    </location>
    <ligand>
        <name>substrate</name>
    </ligand>
</feature>
<dbReference type="FunFam" id="3.40.50.150:FF:000118">
    <property type="entry name" value="Histamine N-methyltransferase"/>
    <property type="match status" value="1"/>
</dbReference>
<dbReference type="Proteomes" id="UP000288216">
    <property type="component" value="Unassembled WGS sequence"/>
</dbReference>
<dbReference type="SUPFAM" id="SSF53335">
    <property type="entry name" value="S-adenosyl-L-methionine-dependent methyltransferases"/>
    <property type="match status" value="1"/>
</dbReference>
<accession>A0A401NYH7</accession>
<evidence type="ECO:0000256" key="2">
    <source>
        <dbReference type="ARBA" id="ARBA00022603"/>
    </source>
</evidence>
<dbReference type="OrthoDB" id="5984880at2759"/>
<evidence type="ECO:0000313" key="7">
    <source>
        <dbReference type="Proteomes" id="UP000288216"/>
    </source>
</evidence>
<evidence type="ECO:0008006" key="8">
    <source>
        <dbReference type="Google" id="ProtNLM"/>
    </source>
</evidence>
<keyword evidence="2" id="KW-0489">Methyltransferase</keyword>
<feature type="binding site" evidence="5">
    <location>
        <position position="279"/>
    </location>
    <ligand>
        <name>substrate</name>
    </ligand>
</feature>
<keyword evidence="4" id="KW-0949">S-adenosyl-L-methionine</keyword>
<dbReference type="GO" id="GO:0008170">
    <property type="term" value="F:N-methyltransferase activity"/>
    <property type="evidence" value="ECO:0007669"/>
    <property type="project" value="InterPro"/>
</dbReference>
<name>A0A401NYH7_SCYTO</name>
<dbReference type="InterPro" id="IPR016673">
    <property type="entry name" value="HHMT-like"/>
</dbReference>
<sequence length="288" mass="33443">MEISMKPLFSDIGLYLKSFQLFLERSTEHQCIKRFIGENLPDVVTSIGKKGASCLNVLGVGSGSGQVDFEMLGKIQSQHPGLYIHNEVVELNPQQISKYKELVKEKGQGLNISFAWNQMSLEEYVKQNKERKESKKFDFIHMIEVLYFVESIHDTIKYFHSLLETNGKLLIIHTADDSGFHSLWEKVISRLPNNHLFSEIYKTLEEMRMKYQIYKLSSDMDITECFIERNENGERLLDFLTQIVHFSKTAPADLKDEVLHYLRQLQCSREENGKIIFNNNLHAVIVEC</sequence>
<dbReference type="InterPro" id="IPR029063">
    <property type="entry name" value="SAM-dependent_MTases_sf"/>
</dbReference>
<dbReference type="Pfam" id="PF13489">
    <property type="entry name" value="Methyltransf_23"/>
    <property type="match status" value="1"/>
</dbReference>
<evidence type="ECO:0000256" key="5">
    <source>
        <dbReference type="PIRSR" id="PIRSR016616-2"/>
    </source>
</evidence>
<comment type="caution">
    <text evidence="6">The sequence shown here is derived from an EMBL/GenBank/DDBJ whole genome shotgun (WGS) entry which is preliminary data.</text>
</comment>
<dbReference type="GO" id="GO:0032259">
    <property type="term" value="P:methylation"/>
    <property type="evidence" value="ECO:0007669"/>
    <property type="project" value="UniProtKB-KW"/>
</dbReference>
<evidence type="ECO:0000256" key="1">
    <source>
        <dbReference type="ARBA" id="ARBA00011245"/>
    </source>
</evidence>
<comment type="subunit">
    <text evidence="1">Monomer.</text>
</comment>
<dbReference type="PIRSF" id="PIRSF016616">
    <property type="entry name" value="HHMT"/>
    <property type="match status" value="1"/>
</dbReference>
<dbReference type="AlphaFoldDB" id="A0A401NYH7"/>
<organism evidence="6 7">
    <name type="scientific">Scyliorhinus torazame</name>
    <name type="common">Cloudy catshark</name>
    <name type="synonym">Catulus torazame</name>
    <dbReference type="NCBI Taxonomy" id="75743"/>
    <lineage>
        <taxon>Eukaryota</taxon>
        <taxon>Metazoa</taxon>
        <taxon>Chordata</taxon>
        <taxon>Craniata</taxon>
        <taxon>Vertebrata</taxon>
        <taxon>Chondrichthyes</taxon>
        <taxon>Elasmobranchii</taxon>
        <taxon>Galeomorphii</taxon>
        <taxon>Galeoidea</taxon>
        <taxon>Carcharhiniformes</taxon>
        <taxon>Scyliorhinidae</taxon>
        <taxon>Scyliorhinus</taxon>
    </lineage>
</organism>
<proteinExistence type="predicted"/>
<dbReference type="OMA" id="SGWASIW"/>
<keyword evidence="7" id="KW-1185">Reference proteome</keyword>
<evidence type="ECO:0000256" key="3">
    <source>
        <dbReference type="ARBA" id="ARBA00022679"/>
    </source>
</evidence>
<dbReference type="PROSITE" id="PS51597">
    <property type="entry name" value="SAM_HNMT"/>
    <property type="match status" value="1"/>
</dbReference>
<reference evidence="6 7" key="1">
    <citation type="journal article" date="2018" name="Nat. Ecol. Evol.">
        <title>Shark genomes provide insights into elasmobranch evolution and the origin of vertebrates.</title>
        <authorList>
            <person name="Hara Y"/>
            <person name="Yamaguchi K"/>
            <person name="Onimaru K"/>
            <person name="Kadota M"/>
            <person name="Koyanagi M"/>
            <person name="Keeley SD"/>
            <person name="Tatsumi K"/>
            <person name="Tanaka K"/>
            <person name="Motone F"/>
            <person name="Kageyama Y"/>
            <person name="Nozu R"/>
            <person name="Adachi N"/>
            <person name="Nishimura O"/>
            <person name="Nakagawa R"/>
            <person name="Tanegashima C"/>
            <person name="Kiyatake I"/>
            <person name="Matsumoto R"/>
            <person name="Murakumo K"/>
            <person name="Nishida K"/>
            <person name="Terakita A"/>
            <person name="Kuratani S"/>
            <person name="Sato K"/>
            <person name="Hyodo S Kuraku.S."/>
        </authorList>
    </citation>
    <scope>NUCLEOTIDE SEQUENCE [LARGE SCALE GENOMIC DNA]</scope>
</reference>
<evidence type="ECO:0000256" key="4">
    <source>
        <dbReference type="ARBA" id="ARBA00022691"/>
    </source>
</evidence>